<dbReference type="OrthoDB" id="10431111at2759"/>
<keyword evidence="3" id="KW-1185">Reference proteome</keyword>
<comment type="caution">
    <text evidence="2">The sequence shown here is derived from an EMBL/GenBank/DDBJ whole genome shotgun (WGS) entry which is preliminary data.</text>
</comment>
<sequence>MVATMVATRVPTMEEMEGKSVPSVASFIPRRRRNGTPKPQSEADAQNKMASLRSYMVSLGVELSHIEGYKVNFTKSTFTYMSPEGNHYRSRMDVARSLGAIDYESESEDEMDGVPPPLDHLGVPLRPASKPGPKPGRQPYISRKTKTRQLGVGPDGVKKHARPRGKAPKGKVWNYGSGLWVELSSLPFGGSEFIYKQWPPKEVIMAGEKWKRRPGKVNKGIRVGEYYLGEEVSCRWLDKVFKAQVNKWIEKDASYDLWFPEEKVLGKVKQYGVWVLGGREMTEEEVKVKEEKAMAEVEAKKQGRKREREEGDEEGDEEGGGEEPQAKKAFTGGNTNPPEPAKREMQQVMTTVPEGLVEGDMFNFTFEGGTFKVTVPPNLAGDRTMKVRVPKETQ</sequence>
<evidence type="ECO:0000256" key="1">
    <source>
        <dbReference type="SAM" id="MobiDB-lite"/>
    </source>
</evidence>
<protein>
    <submittedName>
        <fullName evidence="2">Uncharacterized protein</fullName>
    </submittedName>
</protein>
<feature type="compositionally biased region" description="Basic residues" evidence="1">
    <location>
        <begin position="159"/>
        <end position="168"/>
    </location>
</feature>
<gene>
    <name evidence="2" type="ORF">TrRE_jg9332</name>
</gene>
<name>A0A9W7A2J6_9STRA</name>
<dbReference type="EMBL" id="BRXZ01002420">
    <property type="protein sequence ID" value="GMH61732.1"/>
    <property type="molecule type" value="Genomic_DNA"/>
</dbReference>
<feature type="region of interest" description="Disordered" evidence="1">
    <location>
        <begin position="105"/>
        <end position="168"/>
    </location>
</feature>
<organism evidence="2 3">
    <name type="scientific">Triparma retinervis</name>
    <dbReference type="NCBI Taxonomy" id="2557542"/>
    <lineage>
        <taxon>Eukaryota</taxon>
        <taxon>Sar</taxon>
        <taxon>Stramenopiles</taxon>
        <taxon>Ochrophyta</taxon>
        <taxon>Bolidophyceae</taxon>
        <taxon>Parmales</taxon>
        <taxon>Triparmaceae</taxon>
        <taxon>Triparma</taxon>
    </lineage>
</organism>
<evidence type="ECO:0000313" key="2">
    <source>
        <dbReference type="EMBL" id="GMH61732.1"/>
    </source>
</evidence>
<dbReference type="Proteomes" id="UP001165082">
    <property type="component" value="Unassembled WGS sequence"/>
</dbReference>
<feature type="compositionally biased region" description="Basic and acidic residues" evidence="1">
    <location>
        <begin position="285"/>
        <end position="309"/>
    </location>
</feature>
<proteinExistence type="predicted"/>
<feature type="compositionally biased region" description="Acidic residues" evidence="1">
    <location>
        <begin position="310"/>
        <end position="321"/>
    </location>
</feature>
<feature type="region of interest" description="Disordered" evidence="1">
    <location>
        <begin position="285"/>
        <end position="349"/>
    </location>
</feature>
<reference evidence="2" key="1">
    <citation type="submission" date="2022-07" db="EMBL/GenBank/DDBJ databases">
        <title>Genome analysis of Parmales, a sister group of diatoms, reveals the evolutionary specialization of diatoms from phago-mixotrophs to photoautotrophs.</title>
        <authorList>
            <person name="Ban H."/>
            <person name="Sato S."/>
            <person name="Yoshikawa S."/>
            <person name="Kazumasa Y."/>
            <person name="Nakamura Y."/>
            <person name="Ichinomiya M."/>
            <person name="Saitoh K."/>
            <person name="Sato N."/>
            <person name="Blanc-Mathieu R."/>
            <person name="Endo H."/>
            <person name="Kuwata A."/>
            <person name="Ogata H."/>
        </authorList>
    </citation>
    <scope>NUCLEOTIDE SEQUENCE</scope>
</reference>
<accession>A0A9W7A2J6</accession>
<feature type="region of interest" description="Disordered" evidence="1">
    <location>
        <begin position="17"/>
        <end position="46"/>
    </location>
</feature>
<evidence type="ECO:0000313" key="3">
    <source>
        <dbReference type="Proteomes" id="UP001165082"/>
    </source>
</evidence>
<dbReference type="AlphaFoldDB" id="A0A9W7A2J6"/>